<dbReference type="RefSeq" id="XP_018131144.1">
    <property type="nucleotide sequence ID" value="XM_018273798.2"/>
</dbReference>
<evidence type="ECO:0000313" key="2">
    <source>
        <dbReference type="EMBL" id="OBT97411.1"/>
    </source>
</evidence>
<dbReference type="OrthoDB" id="194443at2759"/>
<dbReference type="EMBL" id="KV460222">
    <property type="protein sequence ID" value="OBT97411.1"/>
    <property type="molecule type" value="Genomic_DNA"/>
</dbReference>
<dbReference type="InterPro" id="IPR011333">
    <property type="entry name" value="SKP1/BTB/POZ_sf"/>
</dbReference>
<dbReference type="PROSITE" id="PS50097">
    <property type="entry name" value="BTB"/>
    <property type="match status" value="1"/>
</dbReference>
<dbReference type="PANTHER" id="PTHR47843">
    <property type="entry name" value="BTB DOMAIN-CONTAINING PROTEIN-RELATED"/>
    <property type="match status" value="1"/>
</dbReference>
<dbReference type="STRING" id="342668.A0A1B8GNJ2"/>
<dbReference type="PANTHER" id="PTHR47843:SF2">
    <property type="entry name" value="BTB DOMAIN-CONTAINING PROTEIN"/>
    <property type="match status" value="1"/>
</dbReference>
<dbReference type="InterPro" id="IPR000210">
    <property type="entry name" value="BTB/POZ_dom"/>
</dbReference>
<dbReference type="SUPFAM" id="SSF54695">
    <property type="entry name" value="POZ domain"/>
    <property type="match status" value="1"/>
</dbReference>
<sequence length="268" mass="30331">MVETIGPTAAEARQATDEVEVSKEASKAVTGVTTRAVEVSKEATGADTTTVTKKPDVLSWLWLPHEVVYVVVGPEEQRFGIHKDKLCSSSAYFRAAFEGSFQEAVRGEVVLKETSAMAFGMMIEWLYAGKISEELCTDSDLSIADKMVKDKPTFSQLLDVWILADYLIAPQLQNFVIDTMTSRIMKRRLPPVKDFVYFYEHTQSGSPMRKFLVDLCIWRYREKAPLYRTDVAFMPREMAGDIMMMLAMRAERSTRGPAFAARNYYVKV</sequence>
<proteinExistence type="predicted"/>
<reference evidence="2 3" key="1">
    <citation type="submission" date="2016-03" db="EMBL/GenBank/DDBJ databases">
        <title>Comparative genomics of Pseudogymnoascus destructans, the fungus causing white-nose syndrome of bats.</title>
        <authorList>
            <person name="Palmer J.M."/>
            <person name="Drees K.P."/>
            <person name="Foster J.T."/>
            <person name="Lindner D.L."/>
        </authorList>
    </citation>
    <scope>NUCLEOTIDE SEQUENCE [LARGE SCALE GENOMIC DNA]</scope>
    <source>
        <strain evidence="2 3">UAMH 10579</strain>
    </source>
</reference>
<organism evidence="2 3">
    <name type="scientific">Pseudogymnoascus verrucosus</name>
    <dbReference type="NCBI Taxonomy" id="342668"/>
    <lineage>
        <taxon>Eukaryota</taxon>
        <taxon>Fungi</taxon>
        <taxon>Dikarya</taxon>
        <taxon>Ascomycota</taxon>
        <taxon>Pezizomycotina</taxon>
        <taxon>Leotiomycetes</taxon>
        <taxon>Thelebolales</taxon>
        <taxon>Thelebolaceae</taxon>
        <taxon>Pseudogymnoascus</taxon>
    </lineage>
</organism>
<accession>A0A1B8GNJ2</accession>
<dbReference type="GeneID" id="28837709"/>
<dbReference type="SMART" id="SM00225">
    <property type="entry name" value="BTB"/>
    <property type="match status" value="1"/>
</dbReference>
<reference evidence="3" key="2">
    <citation type="journal article" date="2018" name="Nat. Commun.">
        <title>Extreme sensitivity to ultraviolet light in the fungal pathogen causing white-nose syndrome of bats.</title>
        <authorList>
            <person name="Palmer J.M."/>
            <person name="Drees K.P."/>
            <person name="Foster J.T."/>
            <person name="Lindner D.L."/>
        </authorList>
    </citation>
    <scope>NUCLEOTIDE SEQUENCE [LARGE SCALE GENOMIC DNA]</scope>
    <source>
        <strain evidence="3">UAMH 10579</strain>
    </source>
</reference>
<name>A0A1B8GNJ2_9PEZI</name>
<keyword evidence="3" id="KW-1185">Reference proteome</keyword>
<gene>
    <name evidence="2" type="ORF">VE01_04323</name>
</gene>
<evidence type="ECO:0000259" key="1">
    <source>
        <dbReference type="PROSITE" id="PS50097"/>
    </source>
</evidence>
<protein>
    <recommendedName>
        <fullName evidence="1">BTB domain-containing protein</fullName>
    </recommendedName>
</protein>
<dbReference type="AlphaFoldDB" id="A0A1B8GNJ2"/>
<evidence type="ECO:0000313" key="3">
    <source>
        <dbReference type="Proteomes" id="UP000091956"/>
    </source>
</evidence>
<dbReference type="Gene3D" id="3.30.710.10">
    <property type="entry name" value="Potassium Channel Kv1.1, Chain A"/>
    <property type="match status" value="1"/>
</dbReference>
<dbReference type="Pfam" id="PF00651">
    <property type="entry name" value="BTB"/>
    <property type="match status" value="1"/>
</dbReference>
<dbReference type="Proteomes" id="UP000091956">
    <property type="component" value="Unassembled WGS sequence"/>
</dbReference>
<feature type="domain" description="BTB" evidence="1">
    <location>
        <begin position="65"/>
        <end position="135"/>
    </location>
</feature>